<reference evidence="1 2" key="1">
    <citation type="submission" date="2017-05" db="EMBL/GenBank/DDBJ databases">
        <title>Vagococcus spp. assemblies.</title>
        <authorList>
            <person name="Gulvik C.A."/>
        </authorList>
    </citation>
    <scope>NUCLEOTIDE SEQUENCE [LARGE SCALE GENOMIC DNA]</scope>
    <source>
        <strain evidence="1 2">CCUG 41755</strain>
    </source>
</reference>
<protein>
    <submittedName>
        <fullName evidence="1">Proline reductase cluster protein PrdD</fullName>
    </submittedName>
</protein>
<accession>A0A430ABX9</accession>
<dbReference type="RefSeq" id="WP_126830315.1">
    <property type="nucleotide sequence ID" value="NZ_CBCRYB010000002.1"/>
</dbReference>
<dbReference type="InterPro" id="IPR031000">
    <property type="entry name" value="D_pro_red_PrdD"/>
</dbReference>
<organism evidence="1 2">
    <name type="scientific">Vagococcus fessus</name>
    <dbReference type="NCBI Taxonomy" id="120370"/>
    <lineage>
        <taxon>Bacteria</taxon>
        <taxon>Bacillati</taxon>
        <taxon>Bacillota</taxon>
        <taxon>Bacilli</taxon>
        <taxon>Lactobacillales</taxon>
        <taxon>Enterococcaceae</taxon>
        <taxon>Vagococcus</taxon>
    </lineage>
</organism>
<proteinExistence type="predicted"/>
<name>A0A430ABX9_9ENTE</name>
<dbReference type="OrthoDB" id="3651437at2"/>
<keyword evidence="2" id="KW-1185">Reference proteome</keyword>
<dbReference type="AlphaFoldDB" id="A0A430ABX9"/>
<comment type="caution">
    <text evidence="1">The sequence shown here is derived from an EMBL/GenBank/DDBJ whole genome shotgun (WGS) entry which is preliminary data.</text>
</comment>
<dbReference type="Proteomes" id="UP000287101">
    <property type="component" value="Unassembled WGS sequence"/>
</dbReference>
<dbReference type="EMBL" id="NGJY01000001">
    <property type="protein sequence ID" value="RSU04747.1"/>
    <property type="molecule type" value="Genomic_DNA"/>
</dbReference>
<evidence type="ECO:0000313" key="2">
    <source>
        <dbReference type="Proteomes" id="UP000287101"/>
    </source>
</evidence>
<gene>
    <name evidence="1" type="ORF">CBF31_01635</name>
</gene>
<sequence length="247" mass="27419">MKKVQRELRIKAYHMTSVEFSETTAIKDHTLLLSKSVDYDDTLFEDVSINIIRPGEHDVKINTIMDIVPISTKVLGRLGEGITHTLTGAYVMITGADTDGVQMHEFGSSEGILSEQLVLNRAGSPGSDDYIIHVDMILKPNQSYTRELATTMFKVSDDYIQPIREKLKLLNGRKADEVHVYEDKVREGKPKVAIVKQIAGQGAMYDNLLFPDEPSGLAGGLSIIDLNNMPVLLSPNEYRDGAIRAMV</sequence>
<dbReference type="GO" id="GO:0050485">
    <property type="term" value="F:oxidoreductase activity, acting on X-H and Y-H to form an X-Y bond, with a disulfide as acceptor"/>
    <property type="evidence" value="ECO:0007669"/>
    <property type="project" value="InterPro"/>
</dbReference>
<evidence type="ECO:0000313" key="1">
    <source>
        <dbReference type="EMBL" id="RSU04747.1"/>
    </source>
</evidence>
<dbReference type="NCBIfam" id="TIGR04482">
    <property type="entry name" value="D_pro_red_PrdD"/>
    <property type="match status" value="1"/>
</dbReference>